<gene>
    <name evidence="1" type="ORF">WOB96_13765</name>
</gene>
<dbReference type="EMBL" id="JBBPCO010000016">
    <property type="protein sequence ID" value="MEK8090820.1"/>
    <property type="molecule type" value="Genomic_DNA"/>
</dbReference>
<reference evidence="1 2" key="1">
    <citation type="submission" date="2024-04" db="EMBL/GenBank/DDBJ databases">
        <authorList>
            <person name="Abashina T."/>
            <person name="Shaikin A."/>
        </authorList>
    </citation>
    <scope>NUCLEOTIDE SEQUENCE [LARGE SCALE GENOMIC DNA]</scope>
    <source>
        <strain evidence="1 2">AAFK</strain>
    </source>
</reference>
<evidence type="ECO:0000313" key="2">
    <source>
        <dbReference type="Proteomes" id="UP001446205"/>
    </source>
</evidence>
<proteinExistence type="predicted"/>
<accession>A0ABU9DBC8</accession>
<sequence length="131" mass="14243">MANRIVGFFKDPGQAGQTILALVNAGYARADIDLFYDENFYVPNTEMHLEQGSLSAHYGGARVDHLPKLLEIPGTLDAYEGKPVPKEQVNAYVAGVHRGGAVISIGVPEFKVEQTLDLLRSHGLSEVEPSH</sequence>
<dbReference type="Proteomes" id="UP001446205">
    <property type="component" value="Unassembled WGS sequence"/>
</dbReference>
<evidence type="ECO:0000313" key="1">
    <source>
        <dbReference type="EMBL" id="MEK8090820.1"/>
    </source>
</evidence>
<dbReference type="RefSeq" id="WP_341371875.1">
    <property type="nucleotide sequence ID" value="NZ_JBBPCO010000016.1"/>
</dbReference>
<protein>
    <submittedName>
        <fullName evidence="1">Uncharacterized protein</fullName>
    </submittedName>
</protein>
<keyword evidence="2" id="KW-1185">Reference proteome</keyword>
<name>A0ABU9DBC8_9PROT</name>
<comment type="caution">
    <text evidence="1">The sequence shown here is derived from an EMBL/GenBank/DDBJ whole genome shotgun (WGS) entry which is preliminary data.</text>
</comment>
<organism evidence="1 2">
    <name type="scientific">Thermithiobacillus plumbiphilus</name>
    <dbReference type="NCBI Taxonomy" id="1729899"/>
    <lineage>
        <taxon>Bacteria</taxon>
        <taxon>Pseudomonadati</taxon>
        <taxon>Pseudomonadota</taxon>
        <taxon>Acidithiobacillia</taxon>
        <taxon>Acidithiobacillales</taxon>
        <taxon>Thermithiobacillaceae</taxon>
        <taxon>Thermithiobacillus</taxon>
    </lineage>
</organism>